<organism evidence="2 3">
    <name type="scientific">Anaerococcus lactolyticus ATCC 51172</name>
    <dbReference type="NCBI Taxonomy" id="525254"/>
    <lineage>
        <taxon>Bacteria</taxon>
        <taxon>Bacillati</taxon>
        <taxon>Bacillota</taxon>
        <taxon>Tissierellia</taxon>
        <taxon>Tissierellales</taxon>
        <taxon>Peptoniphilaceae</taxon>
        <taxon>Anaerococcus</taxon>
    </lineage>
</organism>
<keyword evidence="3" id="KW-1185">Reference proteome</keyword>
<feature type="transmembrane region" description="Helical" evidence="1">
    <location>
        <begin position="25"/>
        <end position="45"/>
    </location>
</feature>
<gene>
    <name evidence="2" type="ORF">HMPREF0072_1571</name>
</gene>
<feature type="transmembrane region" description="Helical" evidence="1">
    <location>
        <begin position="250"/>
        <end position="270"/>
    </location>
</feature>
<dbReference type="STRING" id="525254.HMPREF0072_1571"/>
<protein>
    <recommendedName>
        <fullName evidence="4">Transporter gate domain protein</fullName>
    </recommendedName>
</protein>
<keyword evidence="1" id="KW-1133">Transmembrane helix</keyword>
<dbReference type="AlphaFoldDB" id="C2BGV1"/>
<reference evidence="2 3" key="1">
    <citation type="submission" date="2008-10" db="EMBL/GenBank/DDBJ databases">
        <authorList>
            <person name="Qin X."/>
            <person name="Bachman B."/>
            <person name="Battles P."/>
            <person name="Bell A."/>
            <person name="Bess C."/>
            <person name="Bickham C."/>
            <person name="Chaboub L."/>
            <person name="Chen D."/>
            <person name="Coyle M."/>
            <person name="Deiros D.R."/>
            <person name="Dinh H."/>
            <person name="Forbes L."/>
            <person name="Fowler G."/>
            <person name="Francisco L."/>
            <person name="Fu Q."/>
            <person name="Gubbala S."/>
            <person name="Hale W."/>
            <person name="Han Y."/>
            <person name="Hemphill L."/>
            <person name="Highlander S.K."/>
            <person name="Hirani K."/>
            <person name="Hogues M."/>
            <person name="Jackson L."/>
            <person name="Jakkamsetti A."/>
            <person name="Javaid M."/>
            <person name="Jiang H."/>
            <person name="Korchina V."/>
            <person name="Kovar C."/>
            <person name="Lara F."/>
            <person name="Lee S."/>
            <person name="Mata R."/>
            <person name="Mathew T."/>
            <person name="Moen C."/>
            <person name="Morales K."/>
            <person name="Munidasa M."/>
            <person name="Nazareth L."/>
            <person name="Ngo R."/>
            <person name="Nguyen L."/>
            <person name="Okwuonu G."/>
            <person name="Ongeri F."/>
            <person name="Patil S."/>
            <person name="Petrosino J."/>
            <person name="Pham C."/>
            <person name="Pham P."/>
            <person name="Pu L.-L."/>
            <person name="Puazo M."/>
            <person name="Raj R."/>
            <person name="Reid J."/>
            <person name="Rouhana J."/>
            <person name="Saada N."/>
            <person name="Shang Y."/>
            <person name="Simmons D."/>
            <person name="Thornton R."/>
            <person name="Warren J."/>
            <person name="Weissenberger G."/>
            <person name="Zhang J."/>
            <person name="Zhang L."/>
            <person name="Zhou C."/>
            <person name="Zhu D."/>
            <person name="Muzny D."/>
            <person name="Worley K."/>
            <person name="Gibbs R."/>
        </authorList>
    </citation>
    <scope>NUCLEOTIDE SEQUENCE [LARGE SCALE GENOMIC DNA]</scope>
    <source>
        <strain evidence="2 3">ATCC 51172</strain>
    </source>
</reference>
<dbReference type="HOGENOM" id="CLU_048533_0_0_9"/>
<dbReference type="Proteomes" id="UP000005984">
    <property type="component" value="Unassembled WGS sequence"/>
</dbReference>
<feature type="transmembrane region" description="Helical" evidence="1">
    <location>
        <begin position="328"/>
        <end position="350"/>
    </location>
</feature>
<feature type="transmembrane region" description="Helical" evidence="1">
    <location>
        <begin position="109"/>
        <end position="126"/>
    </location>
</feature>
<feature type="transmembrane region" description="Helical" evidence="1">
    <location>
        <begin position="438"/>
        <end position="460"/>
    </location>
</feature>
<evidence type="ECO:0008006" key="4">
    <source>
        <dbReference type="Google" id="ProtNLM"/>
    </source>
</evidence>
<evidence type="ECO:0000313" key="2">
    <source>
        <dbReference type="EMBL" id="EEI85814.1"/>
    </source>
</evidence>
<dbReference type="eggNOG" id="COG3314">
    <property type="taxonomic scope" value="Bacteria"/>
</dbReference>
<feature type="transmembrane region" description="Helical" evidence="1">
    <location>
        <begin position="67"/>
        <end position="88"/>
    </location>
</feature>
<proteinExistence type="predicted"/>
<evidence type="ECO:0000256" key="1">
    <source>
        <dbReference type="SAM" id="Phobius"/>
    </source>
</evidence>
<comment type="caution">
    <text evidence="2">The sequence shown here is derived from an EMBL/GenBank/DDBJ whole genome shotgun (WGS) entry which is preliminary data.</text>
</comment>
<feature type="transmembrane region" description="Helical" evidence="1">
    <location>
        <begin position="406"/>
        <end position="426"/>
    </location>
</feature>
<keyword evidence="1" id="KW-0472">Membrane</keyword>
<name>C2BGV1_9FIRM</name>
<feature type="transmembrane region" description="Helical" evidence="1">
    <location>
        <begin position="146"/>
        <end position="168"/>
    </location>
</feature>
<evidence type="ECO:0000313" key="3">
    <source>
        <dbReference type="Proteomes" id="UP000005984"/>
    </source>
</evidence>
<keyword evidence="1" id="KW-0812">Transmembrane</keyword>
<dbReference type="EMBL" id="ABYO01000245">
    <property type="protein sequence ID" value="EEI85814.1"/>
    <property type="molecule type" value="Genomic_DNA"/>
</dbReference>
<sequence length="461" mass="50981">MYKKGRRPENKKGDCMTKNVGKSNIIKFILGTLFGVFFVLVPFNFDGKVDTVLFYYVKLFVSKFNNILTPLVVLCICFSALISLFNLFNNRTYFANDRLMKKLFVTSPFYVANRIIGAILALMIYFKVGPDFIISEDTGGSMLSLATQLSVVVPSMLLFQTFILEFGAMEFLGQFVGKIVKPLFKVSEICATSIISAWVGPGNAAIMGTSELFDQGYYTLREAAIISTQFTTGSIGWVVVVSSVLGVMDYFGSILLGLFVVSIIVAFISVRIKPVSSYADVYSESNKATRIKNDTAKQGSVIARATEEASNRASQVTSKNFISKIDNMTFYIFWLTPIIVFWGTAALILATHTPVISYVSLPIEWILSFMGVEESKVAASAIMSGIADNYLPVIIGESIQSVQTRVIVAMMSIISIIYLSETATLLTSTKMVPRFIDVIIIFLERTFIALPFVVLFVKLIA</sequence>
<feature type="transmembrane region" description="Helical" evidence="1">
    <location>
        <begin position="223"/>
        <end position="244"/>
    </location>
</feature>
<accession>C2BGV1</accession>